<dbReference type="GO" id="GO:0004497">
    <property type="term" value="F:monooxygenase activity"/>
    <property type="evidence" value="ECO:0007669"/>
    <property type="project" value="UniProtKB-KW"/>
</dbReference>
<feature type="binding site" description="axial binding residue" evidence="6">
    <location>
        <position position="445"/>
    </location>
    <ligand>
        <name>heme</name>
        <dbReference type="ChEBI" id="CHEBI:30413"/>
    </ligand>
    <ligandPart>
        <name>Fe</name>
        <dbReference type="ChEBI" id="CHEBI:18248"/>
    </ligandPart>
</feature>
<dbReference type="PRINTS" id="PR00463">
    <property type="entry name" value="EP450I"/>
</dbReference>
<dbReference type="EMBL" id="ML987197">
    <property type="protein sequence ID" value="KAF2247699.1"/>
    <property type="molecule type" value="Genomic_DNA"/>
</dbReference>
<comment type="cofactor">
    <cofactor evidence="1 6">
        <name>heme</name>
        <dbReference type="ChEBI" id="CHEBI:30413"/>
    </cofactor>
</comment>
<evidence type="ECO:0000256" key="7">
    <source>
        <dbReference type="RuleBase" id="RU000461"/>
    </source>
</evidence>
<gene>
    <name evidence="9" type="ORF">BU26DRAFT_566648</name>
</gene>
<name>A0A6A6IBR8_9PLEO</name>
<dbReference type="CDD" id="cd11058">
    <property type="entry name" value="CYP60B-like"/>
    <property type="match status" value="1"/>
</dbReference>
<reference evidence="9" key="1">
    <citation type="journal article" date="2020" name="Stud. Mycol.">
        <title>101 Dothideomycetes genomes: a test case for predicting lifestyles and emergence of pathogens.</title>
        <authorList>
            <person name="Haridas S."/>
            <person name="Albert R."/>
            <person name="Binder M."/>
            <person name="Bloem J."/>
            <person name="Labutti K."/>
            <person name="Salamov A."/>
            <person name="Andreopoulos B."/>
            <person name="Baker S."/>
            <person name="Barry K."/>
            <person name="Bills G."/>
            <person name="Bluhm B."/>
            <person name="Cannon C."/>
            <person name="Castanera R."/>
            <person name="Culley D."/>
            <person name="Daum C."/>
            <person name="Ezra D."/>
            <person name="Gonzalez J."/>
            <person name="Henrissat B."/>
            <person name="Kuo A."/>
            <person name="Liang C."/>
            <person name="Lipzen A."/>
            <person name="Lutzoni F."/>
            <person name="Magnuson J."/>
            <person name="Mondo S."/>
            <person name="Nolan M."/>
            <person name="Ohm R."/>
            <person name="Pangilinan J."/>
            <person name="Park H.-J."/>
            <person name="Ramirez L."/>
            <person name="Alfaro M."/>
            <person name="Sun H."/>
            <person name="Tritt A."/>
            <person name="Yoshinaga Y."/>
            <person name="Zwiers L.-H."/>
            <person name="Turgeon B."/>
            <person name="Goodwin S."/>
            <person name="Spatafora J."/>
            <person name="Crous P."/>
            <person name="Grigoriev I."/>
        </authorList>
    </citation>
    <scope>NUCLEOTIDE SEQUENCE</scope>
    <source>
        <strain evidence="9">CBS 122368</strain>
    </source>
</reference>
<evidence type="ECO:0000256" key="6">
    <source>
        <dbReference type="PIRSR" id="PIRSR602401-1"/>
    </source>
</evidence>
<accession>A0A6A6IBR8</accession>
<dbReference type="SUPFAM" id="SSF48264">
    <property type="entry name" value="Cytochrome P450"/>
    <property type="match status" value="1"/>
</dbReference>
<evidence type="ECO:0000256" key="1">
    <source>
        <dbReference type="ARBA" id="ARBA00001971"/>
    </source>
</evidence>
<keyword evidence="8" id="KW-0472">Membrane</keyword>
<dbReference type="AlphaFoldDB" id="A0A6A6IBR8"/>
<keyword evidence="4 6" id="KW-0479">Metal-binding</keyword>
<dbReference type="GO" id="GO:0005506">
    <property type="term" value="F:iron ion binding"/>
    <property type="evidence" value="ECO:0007669"/>
    <property type="project" value="InterPro"/>
</dbReference>
<keyword evidence="7" id="KW-0560">Oxidoreductase</keyword>
<feature type="transmembrane region" description="Helical" evidence="8">
    <location>
        <begin position="299"/>
        <end position="320"/>
    </location>
</feature>
<dbReference type="Pfam" id="PF00067">
    <property type="entry name" value="p450"/>
    <property type="match status" value="1"/>
</dbReference>
<keyword evidence="5 6" id="KW-0408">Iron</keyword>
<evidence type="ECO:0000256" key="2">
    <source>
        <dbReference type="ARBA" id="ARBA00010617"/>
    </source>
</evidence>
<evidence type="ECO:0000313" key="9">
    <source>
        <dbReference type="EMBL" id="KAF2247699.1"/>
    </source>
</evidence>
<dbReference type="PROSITE" id="PS00086">
    <property type="entry name" value="CYTOCHROME_P450"/>
    <property type="match status" value="1"/>
</dbReference>
<comment type="similarity">
    <text evidence="2 7">Belongs to the cytochrome P450 family.</text>
</comment>
<dbReference type="PRINTS" id="PR00385">
    <property type="entry name" value="P450"/>
</dbReference>
<dbReference type="InterPro" id="IPR036396">
    <property type="entry name" value="Cyt_P450_sf"/>
</dbReference>
<dbReference type="Gene3D" id="1.10.630.10">
    <property type="entry name" value="Cytochrome P450"/>
    <property type="match status" value="1"/>
</dbReference>
<evidence type="ECO:0000256" key="8">
    <source>
        <dbReference type="SAM" id="Phobius"/>
    </source>
</evidence>
<protein>
    <submittedName>
        <fullName evidence="9">Cytochrome P450</fullName>
    </submittedName>
</protein>
<dbReference type="PANTHER" id="PTHR24305:SF210">
    <property type="entry name" value="CYTOCHROME P450 MONOOXYGENASE ASQL-RELATED"/>
    <property type="match status" value="1"/>
</dbReference>
<dbReference type="InterPro" id="IPR001128">
    <property type="entry name" value="Cyt_P450"/>
</dbReference>
<keyword evidence="10" id="KW-1185">Reference proteome</keyword>
<keyword evidence="8" id="KW-1133">Transmembrane helix</keyword>
<dbReference type="Proteomes" id="UP000800094">
    <property type="component" value="Unassembled WGS sequence"/>
</dbReference>
<dbReference type="OrthoDB" id="1470350at2759"/>
<evidence type="ECO:0000256" key="3">
    <source>
        <dbReference type="ARBA" id="ARBA00022617"/>
    </source>
</evidence>
<keyword evidence="8" id="KW-0812">Transmembrane</keyword>
<sequence length="507" mass="57126">MPSLSQFIVAGLVIALLYRIWRTFYCICLSPLRSYPGPKLWACSRFPLQSALIGGRGHLRMLELHKQYGPVVRIAPDTLAFFTGQSFLDIYQRTGSRAFKKNRIHYTPPPNGVDNLVTALDDQNHARQRKLWAPGFTGEALKMQEPLVMHYVDALMQRLDTLSSSGPVSINDWFNSTIFDIAGALIFGEDFACLSEGRLHPWIGLLFISIKTLVYTFAVKSYPELEWLLMKMVPRSLLRKQMHHFNLTAAKVDRRIAMGAEKPDLMSGVLKNGFSEKHGQKRPQKEDVLSRDELHANAYIVLIAGAETTATALCGIVFFLCNSPIAMQTLVSEVHSAFASEGDITFQSTSKLSYLNAVIEEGLRLYPPVASGLSRLPPPGGAYVDGHFVPEGTNVYTHHYATYRSPSNFTLPDDFIPERWLGTDKRFANDKLDAVHAFSLGPRGCIGKNLAYAEMRLVLAKLFFLFTIQLTPGFDNWIDQNVYFFWEKRNLPVNLRQRVLDIPSSQN</sequence>
<evidence type="ECO:0000256" key="5">
    <source>
        <dbReference type="ARBA" id="ARBA00023004"/>
    </source>
</evidence>
<dbReference type="InterPro" id="IPR002401">
    <property type="entry name" value="Cyt_P450_E_grp-I"/>
</dbReference>
<evidence type="ECO:0000256" key="4">
    <source>
        <dbReference type="ARBA" id="ARBA00022723"/>
    </source>
</evidence>
<proteinExistence type="inferred from homology"/>
<dbReference type="InterPro" id="IPR017972">
    <property type="entry name" value="Cyt_P450_CS"/>
</dbReference>
<keyword evidence="7" id="KW-0503">Monooxygenase</keyword>
<dbReference type="PANTHER" id="PTHR24305">
    <property type="entry name" value="CYTOCHROME P450"/>
    <property type="match status" value="1"/>
</dbReference>
<dbReference type="InterPro" id="IPR050121">
    <property type="entry name" value="Cytochrome_P450_monoxygenase"/>
</dbReference>
<evidence type="ECO:0000313" key="10">
    <source>
        <dbReference type="Proteomes" id="UP000800094"/>
    </source>
</evidence>
<dbReference type="GeneID" id="54586884"/>
<keyword evidence="3 6" id="KW-0349">Heme</keyword>
<organism evidence="9 10">
    <name type="scientific">Trematosphaeria pertusa</name>
    <dbReference type="NCBI Taxonomy" id="390896"/>
    <lineage>
        <taxon>Eukaryota</taxon>
        <taxon>Fungi</taxon>
        <taxon>Dikarya</taxon>
        <taxon>Ascomycota</taxon>
        <taxon>Pezizomycotina</taxon>
        <taxon>Dothideomycetes</taxon>
        <taxon>Pleosporomycetidae</taxon>
        <taxon>Pleosporales</taxon>
        <taxon>Massarineae</taxon>
        <taxon>Trematosphaeriaceae</taxon>
        <taxon>Trematosphaeria</taxon>
    </lineage>
</organism>
<dbReference type="RefSeq" id="XP_033682703.1">
    <property type="nucleotide sequence ID" value="XM_033833554.1"/>
</dbReference>
<dbReference type="GO" id="GO:0016705">
    <property type="term" value="F:oxidoreductase activity, acting on paired donors, with incorporation or reduction of molecular oxygen"/>
    <property type="evidence" value="ECO:0007669"/>
    <property type="project" value="InterPro"/>
</dbReference>
<dbReference type="GO" id="GO:0020037">
    <property type="term" value="F:heme binding"/>
    <property type="evidence" value="ECO:0007669"/>
    <property type="project" value="InterPro"/>
</dbReference>